<comment type="caution">
    <text evidence="3">The sequence shown here is derived from an EMBL/GenBank/DDBJ whole genome shotgun (WGS) entry which is preliminary data.</text>
</comment>
<sequence length="745" mass="80902">MTTSERVSEAEADYLSQLEAAARRYEDRTAEREHTRSVLDDRGVLYADKPERVGKRLARLGADWSLARAIEKSPTEPVATAGSTLPLPPDSFSADVLGLERLIGRNNLTPVAFLEDGTRAAHPVGRITTAGPGGGHGTGFMVSPSLLLTNNHVLRSRDTAGRSVVAFNLQAGPDGEALTPVVFPLEPQRFFVTDRALDFSLVAVAQRNARGDPLSAFGWLPLSGAQGKVILGEFVNVIQHPRGEPKQLALRENQVVDLLDRFLHYASDTDQGSSGSPVFNDQWEVVALHHSAVPVTDAANRPLSVDGSVWTPATGEHRIAWKANEGVRISRVLQALRETTLTGAEAQLRDEVFTAPAAPPPMAVSRRSAGPYSLDGAAAGESVAAAADGVAVPVGGVSGDGTFLFEDAVRFTIPLRFRVSLGPADGVGRGREPAPRAAVAPAAVPHVTGADQPSGAGLAVERDVDSALVNFRLGQERVYFDRAADKAARDAYYAGVRTDDGKALRTALTRLLEDTHAPRPKYKPIRLVYPWVDLHKDGRLRSIYSGRTFTAEEFIRADAAVEIARIARLEELLLRESTAGPAELAAEFEALEASMPFNCEHVVPQSWFTKEEPMRGDLHHLFACEVGCNSFRGNFPYVDFPGFEEAVRDECGMREAVGFEPEEGKGAVARATLYFLLRYPGLIGDAARELPEERLPLLLSWHDNEPVSEYELHRNAAIAEIQGNRNPLIDHPEWALELDFSGVWP</sequence>
<proteinExistence type="predicted"/>
<dbReference type="SUPFAM" id="SSF54060">
    <property type="entry name" value="His-Me finger endonucleases"/>
    <property type="match status" value="1"/>
</dbReference>
<evidence type="ECO:0000313" key="4">
    <source>
        <dbReference type="Proteomes" id="UP001445472"/>
    </source>
</evidence>
<dbReference type="InterPro" id="IPR009003">
    <property type="entry name" value="Peptidase_S1_PA"/>
</dbReference>
<dbReference type="InterPro" id="IPR044925">
    <property type="entry name" value="His-Me_finger_sf"/>
</dbReference>
<keyword evidence="3" id="KW-0255">Endonuclease</keyword>
<evidence type="ECO:0000256" key="1">
    <source>
        <dbReference type="ARBA" id="ARBA00022722"/>
    </source>
</evidence>
<dbReference type="PANTHER" id="PTHR33607:SF2">
    <property type="entry name" value="ENDONUCLEASE-1"/>
    <property type="match status" value="1"/>
</dbReference>
<keyword evidence="4" id="KW-1185">Reference proteome</keyword>
<keyword evidence="2" id="KW-0378">Hydrolase</keyword>
<dbReference type="Pfam" id="PF13365">
    <property type="entry name" value="Trypsin_2"/>
    <property type="match status" value="1"/>
</dbReference>
<dbReference type="Pfam" id="PF04231">
    <property type="entry name" value="Endonuclease_1"/>
    <property type="match status" value="1"/>
</dbReference>
<dbReference type="PANTHER" id="PTHR33607">
    <property type="entry name" value="ENDONUCLEASE-1"/>
    <property type="match status" value="1"/>
</dbReference>
<dbReference type="Proteomes" id="UP001445472">
    <property type="component" value="Unassembled WGS sequence"/>
</dbReference>
<dbReference type="GO" id="GO:0004519">
    <property type="term" value="F:endonuclease activity"/>
    <property type="evidence" value="ECO:0007669"/>
    <property type="project" value="UniProtKB-KW"/>
</dbReference>
<dbReference type="InterPro" id="IPR007346">
    <property type="entry name" value="Endonuclease-I"/>
</dbReference>
<name>A0ABV1UNE8_9ACTN</name>
<dbReference type="RefSeq" id="WP_351974627.1">
    <property type="nucleotide sequence ID" value="NZ_JBEPBX010000001.1"/>
</dbReference>
<dbReference type="SUPFAM" id="SSF50494">
    <property type="entry name" value="Trypsin-like serine proteases"/>
    <property type="match status" value="1"/>
</dbReference>
<evidence type="ECO:0000256" key="2">
    <source>
        <dbReference type="ARBA" id="ARBA00022801"/>
    </source>
</evidence>
<protein>
    <submittedName>
        <fullName evidence="3">Endonuclease</fullName>
    </submittedName>
</protein>
<organism evidence="3 4">
    <name type="scientific">Streptomyces xantholiticus</name>
    <dbReference type="NCBI Taxonomy" id="68285"/>
    <lineage>
        <taxon>Bacteria</taxon>
        <taxon>Bacillati</taxon>
        <taxon>Actinomycetota</taxon>
        <taxon>Actinomycetes</taxon>
        <taxon>Kitasatosporales</taxon>
        <taxon>Streptomycetaceae</taxon>
        <taxon>Streptomyces</taxon>
    </lineage>
</organism>
<dbReference type="Gene3D" id="2.40.10.10">
    <property type="entry name" value="Trypsin-like serine proteases"/>
    <property type="match status" value="2"/>
</dbReference>
<gene>
    <name evidence="3" type="ORF">ABT276_01845</name>
</gene>
<reference evidence="3 4" key="1">
    <citation type="submission" date="2024-06" db="EMBL/GenBank/DDBJ databases">
        <title>The Natural Products Discovery Center: Release of the First 8490 Sequenced Strains for Exploring Actinobacteria Biosynthetic Diversity.</title>
        <authorList>
            <person name="Kalkreuter E."/>
            <person name="Kautsar S.A."/>
            <person name="Yang D."/>
            <person name="Bader C.D."/>
            <person name="Teijaro C.N."/>
            <person name="Fluegel L."/>
            <person name="Davis C.M."/>
            <person name="Simpson J.R."/>
            <person name="Lauterbach L."/>
            <person name="Steele A.D."/>
            <person name="Gui C."/>
            <person name="Meng S."/>
            <person name="Li G."/>
            <person name="Viehrig K."/>
            <person name="Ye F."/>
            <person name="Su P."/>
            <person name="Kiefer A.F."/>
            <person name="Nichols A."/>
            <person name="Cepeda A.J."/>
            <person name="Yan W."/>
            <person name="Fan B."/>
            <person name="Jiang Y."/>
            <person name="Adhikari A."/>
            <person name="Zheng C.-J."/>
            <person name="Schuster L."/>
            <person name="Cowan T.M."/>
            <person name="Smanski M.J."/>
            <person name="Chevrette M.G."/>
            <person name="De Carvalho L.P.S."/>
            <person name="Shen B."/>
        </authorList>
    </citation>
    <scope>NUCLEOTIDE SEQUENCE [LARGE SCALE GENOMIC DNA]</scope>
    <source>
        <strain evidence="3 4">NPDC000837</strain>
    </source>
</reference>
<accession>A0ABV1UNE8</accession>
<evidence type="ECO:0000313" key="3">
    <source>
        <dbReference type="EMBL" id="MER6612162.1"/>
    </source>
</evidence>
<keyword evidence="1" id="KW-0540">Nuclease</keyword>
<dbReference type="InterPro" id="IPR043504">
    <property type="entry name" value="Peptidase_S1_PA_chymotrypsin"/>
</dbReference>
<dbReference type="EMBL" id="JBEPBX010000001">
    <property type="protein sequence ID" value="MER6612162.1"/>
    <property type="molecule type" value="Genomic_DNA"/>
</dbReference>